<dbReference type="EMBL" id="GL883111">
    <property type="protein sequence ID" value="EGG05842.1"/>
    <property type="molecule type" value="Genomic_DNA"/>
</dbReference>
<dbReference type="OrthoDB" id="2503517at2759"/>
<feature type="compositionally biased region" description="Basic residues" evidence="1">
    <location>
        <begin position="675"/>
        <end position="685"/>
    </location>
</feature>
<accession>F4RNW7</accession>
<feature type="region of interest" description="Disordered" evidence="1">
    <location>
        <begin position="308"/>
        <end position="364"/>
    </location>
</feature>
<dbReference type="Proteomes" id="UP000001072">
    <property type="component" value="Unassembled WGS sequence"/>
</dbReference>
<dbReference type="PANTHER" id="PTHR43433">
    <property type="entry name" value="HYDROLASE, ALPHA/BETA FOLD FAMILY PROTEIN"/>
    <property type="match status" value="1"/>
</dbReference>
<protein>
    <recommendedName>
        <fullName evidence="4">AB hydrolase-1 domain-containing protein</fullName>
    </recommendedName>
</protein>
<dbReference type="PANTHER" id="PTHR43433:SF10">
    <property type="entry name" value="AB HYDROLASE-1 DOMAIN-CONTAINING PROTEIN"/>
    <property type="match status" value="1"/>
</dbReference>
<feature type="region of interest" description="Disordered" evidence="1">
    <location>
        <begin position="249"/>
        <end position="294"/>
    </location>
</feature>
<feature type="compositionally biased region" description="Polar residues" evidence="1">
    <location>
        <begin position="633"/>
        <end position="655"/>
    </location>
</feature>
<proteinExistence type="predicted"/>
<sequence>MDALVDTLQETALPPELRNMRRENKQRSKLLAQRDQFEKAQRANRKKTRNPDQSHQNQDSQELKQRTVKSDQYSIIPTPTPTPRAHRNKQTKEITNKPTLNLAVRSSRPKENGCEIPFPSSPSSDPHRLSPSSFRLARSSSLQSVTCEDNDLTPTAISHFSKDQHPLSSSTSSTTLASQASTSPTTIVPSMSDKVRIPTISEIVARYTANPPIPPSAITHRSAIPLNGTRASGAIRSIDEIVREYSPMIDQPSSENGQLGMSQKSVHHSNIPLRTSQPPSHDRGESYESSDTVSSIDSIAKEALQCVSVQSARDDESNPHSKHSRPFSNPDPLRRSNQSDSSRPFAIPPSTDATPSARQLKKSVRGECPPNLESLSFTAHADEQIANYLQSPRLTTLLRLKKQPNPHMTVSLADVGSSTGHPVIVFLGLGCVRYLVGLYDELAVALGLRLICIDRWGLGKTTEVPDADRGFLEWSTVVEEVADQLNVGQFSILAHSAGAPYALATTLRLDQRVRGSIHLLAPWVSMTAENGLNAGGYKWLKYLPNSMIKTAQAAEWKMQGWRLGKPPTLARTPVGYDIRAPLSSKDAFSSLHNEEQGSNEAELGDNMPDPLRPSIESRLSDWSRLSSDAHWAYSSTTSSSPPIDLQSNWSQTPTNDHPHTKVDISLNRTIFKKKTSTQSLHHRLRGSPTSPTTVSSSPKVKAMKGAAPLLNRNNSASTDQGEPKVRSRTLSSMSDKLGYRNSRGSSKPTKAGPPSARSAPKANWSTSSTTSQNQSVSSYPELGLSLLRASYSESLKGGTSDLMAILERNSKPWGFSYKDVERGVKIWHGDRDERINLSAAKWMESAMGNCSVKVVEGGDHSLMTNVEVMMDVLESIALDWK</sequence>
<dbReference type="InterPro" id="IPR050471">
    <property type="entry name" value="AB_hydrolase"/>
</dbReference>
<feature type="compositionally biased region" description="Low complexity" evidence="1">
    <location>
        <begin position="687"/>
        <end position="700"/>
    </location>
</feature>
<feature type="compositionally biased region" description="Low complexity" evidence="1">
    <location>
        <begin position="166"/>
        <end position="186"/>
    </location>
</feature>
<dbReference type="VEuPathDB" id="FungiDB:MELLADRAFT_78021"/>
<dbReference type="KEGG" id="mlr:MELLADRAFT_78021"/>
<keyword evidence="3" id="KW-1185">Reference proteome</keyword>
<feature type="compositionally biased region" description="Polar residues" evidence="1">
    <location>
        <begin position="587"/>
        <end position="599"/>
    </location>
</feature>
<evidence type="ECO:0008006" key="4">
    <source>
        <dbReference type="Google" id="ProtNLM"/>
    </source>
</evidence>
<feature type="region of interest" description="Disordered" evidence="1">
    <location>
        <begin position="633"/>
        <end position="662"/>
    </location>
</feature>
<dbReference type="SUPFAM" id="SSF53474">
    <property type="entry name" value="alpha/beta-Hydrolases"/>
    <property type="match status" value="1"/>
</dbReference>
<organism evidence="3">
    <name type="scientific">Melampsora larici-populina (strain 98AG31 / pathotype 3-4-7)</name>
    <name type="common">Poplar leaf rust fungus</name>
    <dbReference type="NCBI Taxonomy" id="747676"/>
    <lineage>
        <taxon>Eukaryota</taxon>
        <taxon>Fungi</taxon>
        <taxon>Dikarya</taxon>
        <taxon>Basidiomycota</taxon>
        <taxon>Pucciniomycotina</taxon>
        <taxon>Pucciniomycetes</taxon>
        <taxon>Pucciniales</taxon>
        <taxon>Melampsoraceae</taxon>
        <taxon>Melampsora</taxon>
    </lineage>
</organism>
<evidence type="ECO:0000256" key="1">
    <source>
        <dbReference type="SAM" id="MobiDB-lite"/>
    </source>
</evidence>
<feature type="region of interest" description="Disordered" evidence="1">
    <location>
        <begin position="1"/>
        <end position="135"/>
    </location>
</feature>
<evidence type="ECO:0000313" key="2">
    <source>
        <dbReference type="EMBL" id="EGG05842.1"/>
    </source>
</evidence>
<feature type="compositionally biased region" description="Polar residues" evidence="1">
    <location>
        <begin position="51"/>
        <end position="60"/>
    </location>
</feature>
<feature type="compositionally biased region" description="Low complexity" evidence="1">
    <location>
        <begin position="765"/>
        <end position="778"/>
    </location>
</feature>
<dbReference type="AlphaFoldDB" id="F4RNW7"/>
<reference evidence="3" key="1">
    <citation type="journal article" date="2011" name="Proc. Natl. Acad. Sci. U.S.A.">
        <title>Obligate biotrophy features unraveled by the genomic analysis of rust fungi.</title>
        <authorList>
            <person name="Duplessis S."/>
            <person name="Cuomo C.A."/>
            <person name="Lin Y.-C."/>
            <person name="Aerts A."/>
            <person name="Tisserant E."/>
            <person name="Veneault-Fourrey C."/>
            <person name="Joly D.L."/>
            <person name="Hacquard S."/>
            <person name="Amselem J."/>
            <person name="Cantarel B.L."/>
            <person name="Chiu R."/>
            <person name="Coutinho P.M."/>
            <person name="Feau N."/>
            <person name="Field M."/>
            <person name="Frey P."/>
            <person name="Gelhaye E."/>
            <person name="Goldberg J."/>
            <person name="Grabherr M.G."/>
            <person name="Kodira C.D."/>
            <person name="Kohler A."/>
            <person name="Kuees U."/>
            <person name="Lindquist E.A."/>
            <person name="Lucas S.M."/>
            <person name="Mago R."/>
            <person name="Mauceli E."/>
            <person name="Morin E."/>
            <person name="Murat C."/>
            <person name="Pangilinan J.L."/>
            <person name="Park R."/>
            <person name="Pearson M."/>
            <person name="Quesneville H."/>
            <person name="Rouhier N."/>
            <person name="Sakthikumar S."/>
            <person name="Salamov A.A."/>
            <person name="Schmutz J."/>
            <person name="Selles B."/>
            <person name="Shapiro H."/>
            <person name="Tanguay P."/>
            <person name="Tuskan G.A."/>
            <person name="Henrissat B."/>
            <person name="Van de Peer Y."/>
            <person name="Rouze P."/>
            <person name="Ellis J.G."/>
            <person name="Dodds P.N."/>
            <person name="Schein J.E."/>
            <person name="Zhong S."/>
            <person name="Hamelin R.C."/>
            <person name="Grigoriev I.V."/>
            <person name="Szabo L.J."/>
            <person name="Martin F."/>
        </authorList>
    </citation>
    <scope>NUCLEOTIDE SEQUENCE [LARGE SCALE GENOMIC DNA]</scope>
    <source>
        <strain evidence="3">98AG31 / pathotype 3-4-7</strain>
    </source>
</reference>
<feature type="region of interest" description="Disordered" evidence="1">
    <location>
        <begin position="675"/>
        <end position="778"/>
    </location>
</feature>
<dbReference type="Gene3D" id="3.40.50.1820">
    <property type="entry name" value="alpha/beta hydrolase"/>
    <property type="match status" value="2"/>
</dbReference>
<dbReference type="eggNOG" id="ENOG502QTP8">
    <property type="taxonomic scope" value="Eukaryota"/>
</dbReference>
<dbReference type="HOGENOM" id="CLU_326790_0_0_1"/>
<gene>
    <name evidence="2" type="ORF">MELLADRAFT_78021</name>
</gene>
<dbReference type="RefSeq" id="XP_007410898.1">
    <property type="nucleotide sequence ID" value="XM_007410836.1"/>
</dbReference>
<feature type="region of interest" description="Disordered" evidence="1">
    <location>
        <begin position="587"/>
        <end position="615"/>
    </location>
</feature>
<dbReference type="GeneID" id="18933042"/>
<evidence type="ECO:0000313" key="3">
    <source>
        <dbReference type="Proteomes" id="UP000001072"/>
    </source>
</evidence>
<feature type="compositionally biased region" description="Polar residues" evidence="1">
    <location>
        <begin position="251"/>
        <end position="264"/>
    </location>
</feature>
<name>F4RNW7_MELLP</name>
<dbReference type="InterPro" id="IPR029058">
    <property type="entry name" value="AB_hydrolase_fold"/>
</dbReference>
<dbReference type="InParanoid" id="F4RNW7"/>
<feature type="region of interest" description="Disordered" evidence="1">
    <location>
        <begin position="156"/>
        <end position="190"/>
    </location>
</feature>
<feature type="compositionally biased region" description="Polar residues" evidence="1">
    <location>
        <begin position="711"/>
        <end position="720"/>
    </location>
</feature>